<keyword evidence="3" id="KW-0812">Transmembrane</keyword>
<feature type="transmembrane region" description="Helical" evidence="3">
    <location>
        <begin position="141"/>
        <end position="165"/>
    </location>
</feature>
<dbReference type="Pfam" id="PF01757">
    <property type="entry name" value="Acyl_transf_3"/>
    <property type="match status" value="1"/>
</dbReference>
<dbReference type="PANTHER" id="PTHR23028">
    <property type="entry name" value="ACETYLTRANSFERASE"/>
    <property type="match status" value="1"/>
</dbReference>
<organism evidence="6 7">
    <name type="scientific">Planococcus glaciei</name>
    <dbReference type="NCBI Taxonomy" id="459472"/>
    <lineage>
        <taxon>Bacteria</taxon>
        <taxon>Bacillati</taxon>
        <taxon>Bacillota</taxon>
        <taxon>Bacilli</taxon>
        <taxon>Bacillales</taxon>
        <taxon>Caryophanaceae</taxon>
        <taxon>Planococcus</taxon>
    </lineage>
</organism>
<protein>
    <submittedName>
        <fullName evidence="6">Acyltransferase</fullName>
    </submittedName>
</protein>
<feature type="domain" description="SGNH" evidence="5">
    <location>
        <begin position="448"/>
        <end position="652"/>
    </location>
</feature>
<dbReference type="GO" id="GO:0009103">
    <property type="term" value="P:lipopolysaccharide biosynthetic process"/>
    <property type="evidence" value="ECO:0007669"/>
    <property type="project" value="TreeGrafter"/>
</dbReference>
<feature type="transmembrane region" description="Helical" evidence="3">
    <location>
        <begin position="296"/>
        <end position="318"/>
    </location>
</feature>
<accession>A0A7H8Q6E8</accession>
<proteinExistence type="inferred from homology"/>
<gene>
    <name evidence="6" type="ORF">HF394_02475</name>
</gene>
<keyword evidence="6" id="KW-0012">Acyltransferase</keyword>
<feature type="transmembrane region" description="Helical" evidence="3">
    <location>
        <begin position="207"/>
        <end position="226"/>
    </location>
</feature>
<dbReference type="GO" id="GO:0016020">
    <property type="term" value="C:membrane"/>
    <property type="evidence" value="ECO:0007669"/>
    <property type="project" value="TreeGrafter"/>
</dbReference>
<dbReference type="GO" id="GO:0016747">
    <property type="term" value="F:acyltransferase activity, transferring groups other than amino-acyl groups"/>
    <property type="evidence" value="ECO:0007669"/>
    <property type="project" value="InterPro"/>
</dbReference>
<feature type="transmembrane region" description="Helical" evidence="3">
    <location>
        <begin position="177"/>
        <end position="195"/>
    </location>
</feature>
<dbReference type="RefSeq" id="WP_176293998.1">
    <property type="nucleotide sequence ID" value="NZ_CP051177.1"/>
</dbReference>
<evidence type="ECO:0000313" key="6">
    <source>
        <dbReference type="EMBL" id="QKX49534.1"/>
    </source>
</evidence>
<dbReference type="AlphaFoldDB" id="A0A7H8Q6E8"/>
<feature type="transmembrane region" description="Helical" evidence="3">
    <location>
        <begin position="16"/>
        <end position="33"/>
    </location>
</feature>
<dbReference type="InterPro" id="IPR050879">
    <property type="entry name" value="Acyltransferase_3"/>
</dbReference>
<evidence type="ECO:0000256" key="1">
    <source>
        <dbReference type="ARBA" id="ARBA00004370"/>
    </source>
</evidence>
<feature type="transmembrane region" description="Helical" evidence="3">
    <location>
        <begin position="363"/>
        <end position="384"/>
    </location>
</feature>
<dbReference type="EMBL" id="CP051177">
    <property type="protein sequence ID" value="QKX49534.1"/>
    <property type="molecule type" value="Genomic_DNA"/>
</dbReference>
<evidence type="ECO:0000256" key="3">
    <source>
        <dbReference type="SAM" id="Phobius"/>
    </source>
</evidence>
<keyword evidence="6" id="KW-0808">Transferase</keyword>
<feature type="domain" description="Acyltransferase 3" evidence="4">
    <location>
        <begin position="14"/>
        <end position="342"/>
    </location>
</feature>
<feature type="transmembrane region" description="Helical" evidence="3">
    <location>
        <begin position="324"/>
        <end position="342"/>
    </location>
</feature>
<dbReference type="PANTHER" id="PTHR23028:SF53">
    <property type="entry name" value="ACYL_TRANSF_3 DOMAIN-CONTAINING PROTEIN"/>
    <property type="match status" value="1"/>
</dbReference>
<feature type="transmembrane region" description="Helical" evidence="3">
    <location>
        <begin position="39"/>
        <end position="57"/>
    </location>
</feature>
<dbReference type="Pfam" id="PF19040">
    <property type="entry name" value="SGNH"/>
    <property type="match status" value="1"/>
</dbReference>
<keyword evidence="3" id="KW-0472">Membrane</keyword>
<evidence type="ECO:0000259" key="4">
    <source>
        <dbReference type="Pfam" id="PF01757"/>
    </source>
</evidence>
<reference evidence="7" key="2">
    <citation type="submission" date="2020-06" db="EMBL/GenBank/DDBJ databases">
        <title>Isolation of Planomicrobium glaciei.</title>
        <authorList>
            <person name="Malisova L."/>
            <person name="Safrankova R."/>
            <person name="Jakubu V."/>
            <person name="Spanelova P."/>
        </authorList>
    </citation>
    <scope>NUCLEOTIDE SEQUENCE [LARGE SCALE GENOMIC DNA]</scope>
    <source>
        <strain evidence="7">NRL-ATB46093</strain>
    </source>
</reference>
<evidence type="ECO:0000256" key="2">
    <source>
        <dbReference type="ARBA" id="ARBA00007400"/>
    </source>
</evidence>
<feature type="transmembrane region" description="Helical" evidence="3">
    <location>
        <begin position="78"/>
        <end position="97"/>
    </location>
</feature>
<comment type="similarity">
    <text evidence="2">Belongs to the acyltransferase 3 family.</text>
</comment>
<feature type="transmembrane region" description="Helical" evidence="3">
    <location>
        <begin position="233"/>
        <end position="252"/>
    </location>
</feature>
<dbReference type="InterPro" id="IPR002656">
    <property type="entry name" value="Acyl_transf_3_dom"/>
</dbReference>
<keyword evidence="3" id="KW-1133">Transmembrane helix</keyword>
<dbReference type="Proteomes" id="UP000509222">
    <property type="component" value="Chromosome"/>
</dbReference>
<name>A0A7H8Q6E8_9BACL</name>
<evidence type="ECO:0000313" key="7">
    <source>
        <dbReference type="Proteomes" id="UP000509222"/>
    </source>
</evidence>
<sequence>MRDLRMPEKKFRPELEGVRAVAAFLVAVYHIWIGSVSGGVDVFFIVSGYLITTSLLSRMERDGKINFIENLLNLAKRLVPLSFTVLLVTALLAIWLLPQTIWKQTISELFSSMFYFQNWQLATSAVDYLGQNNEASPLQHFWAMSIQGQFYITWPFIITAVYLLAKKVLKTPVRKTLLAVLVAIFAVSLSYSVYMTDANQPWAYFDTFARAWEFSLGGILALLIPYLTFNKTVSFVMGWLGLAVICFTGMVLPVSTVFPGYAALLPTFGVIFVIVSAENSSRFGVKRLLSSKPLMYFGSISYGFYLWHWPLLVFYYAYFKTDTVTLWAGLAILALSFVLSVFSIKKIEAPVRELNVRQSKRRVAKVLVAIALPVIVVGTSWNLYVQASMNEEAAMEYSIEKYPGARAISENIVPEEGVEPIPSMGMIKDDLPSFYEGHTCSSHGKDATVKKCSYGVTEDPDYVVALVGGSHSGHWFPALEKIAPELNLQVDVFIKDACRFTADDFGGALSESCMAWNEDVTEALKQNPPDMIFTTSTVESGDTVPSGYVEKWKAFEGITDIFAVRDNPKMPQNIADCLAKEAEDCSAPRDEVLSEVLPWENTEGLPGNVSFFDTSPYFCDDETCPPIIGNIIIYRDRAHLTTRYVETMAQVIGEALEQALEQVETD</sequence>
<feature type="transmembrane region" description="Helical" evidence="3">
    <location>
        <begin position="258"/>
        <end position="275"/>
    </location>
</feature>
<dbReference type="InterPro" id="IPR043968">
    <property type="entry name" value="SGNH"/>
</dbReference>
<comment type="subcellular location">
    <subcellularLocation>
        <location evidence="1">Membrane</location>
    </subcellularLocation>
</comment>
<keyword evidence="7" id="KW-1185">Reference proteome</keyword>
<reference evidence="6 7" key="1">
    <citation type="submission" date="2020-04" db="EMBL/GenBank/DDBJ databases">
        <authorList>
            <person name="Pajer P."/>
            <person name="Broz P."/>
        </authorList>
    </citation>
    <scope>NUCLEOTIDE SEQUENCE [LARGE SCALE GENOMIC DNA]</scope>
    <source>
        <strain evidence="7">NRL-ATB46093</strain>
    </source>
</reference>
<evidence type="ECO:0000259" key="5">
    <source>
        <dbReference type="Pfam" id="PF19040"/>
    </source>
</evidence>